<evidence type="ECO:0000313" key="3">
    <source>
        <dbReference type="EMBL" id="GMF60842.1"/>
    </source>
</evidence>
<feature type="region of interest" description="Disordered" evidence="1">
    <location>
        <begin position="15"/>
        <end position="161"/>
    </location>
</feature>
<feature type="transmembrane region" description="Helical" evidence="2">
    <location>
        <begin position="366"/>
        <end position="388"/>
    </location>
</feature>
<dbReference type="InterPro" id="IPR040241">
    <property type="entry name" value="TRP_Flc/Pkd2-like"/>
</dbReference>
<keyword evidence="2" id="KW-0812">Transmembrane</keyword>
<feature type="transmembrane region" description="Helical" evidence="2">
    <location>
        <begin position="241"/>
        <end position="264"/>
    </location>
</feature>
<keyword evidence="2" id="KW-0472">Membrane</keyword>
<feature type="compositionally biased region" description="Polar residues" evidence="1">
    <location>
        <begin position="134"/>
        <end position="158"/>
    </location>
</feature>
<protein>
    <submittedName>
        <fullName evidence="3">Unnamed protein product</fullName>
    </submittedName>
</protein>
<organism evidence="3 4">
    <name type="scientific">Phytophthora fragariaefolia</name>
    <dbReference type="NCBI Taxonomy" id="1490495"/>
    <lineage>
        <taxon>Eukaryota</taxon>
        <taxon>Sar</taxon>
        <taxon>Stramenopiles</taxon>
        <taxon>Oomycota</taxon>
        <taxon>Peronosporomycetes</taxon>
        <taxon>Peronosporales</taxon>
        <taxon>Peronosporaceae</taxon>
        <taxon>Phytophthora</taxon>
    </lineage>
</organism>
<feature type="compositionally biased region" description="Polar residues" evidence="1">
    <location>
        <begin position="74"/>
        <end position="99"/>
    </location>
</feature>
<feature type="transmembrane region" description="Helical" evidence="2">
    <location>
        <begin position="548"/>
        <end position="568"/>
    </location>
</feature>
<evidence type="ECO:0000313" key="4">
    <source>
        <dbReference type="Proteomes" id="UP001165121"/>
    </source>
</evidence>
<dbReference type="Proteomes" id="UP001165121">
    <property type="component" value="Unassembled WGS sequence"/>
</dbReference>
<evidence type="ECO:0000256" key="1">
    <source>
        <dbReference type="SAM" id="MobiDB-lite"/>
    </source>
</evidence>
<feature type="transmembrane region" description="Helical" evidence="2">
    <location>
        <begin position="580"/>
        <end position="598"/>
    </location>
</feature>
<feature type="transmembrane region" description="Helical" evidence="2">
    <location>
        <begin position="518"/>
        <end position="536"/>
    </location>
</feature>
<dbReference type="EMBL" id="BSXT01005544">
    <property type="protein sequence ID" value="GMF60842.1"/>
    <property type="molecule type" value="Genomic_DNA"/>
</dbReference>
<evidence type="ECO:0000256" key="2">
    <source>
        <dbReference type="SAM" id="Phobius"/>
    </source>
</evidence>
<feature type="transmembrane region" description="Helical" evidence="2">
    <location>
        <begin position="400"/>
        <end position="423"/>
    </location>
</feature>
<dbReference type="PANTHER" id="PTHR31145">
    <property type="entry name" value="INTEGRAL MEMBRANE PROTEIN (AFU_ORTHOLOGUE AFUA_7G01610)"/>
    <property type="match status" value="1"/>
</dbReference>
<dbReference type="GO" id="GO:0016020">
    <property type="term" value="C:membrane"/>
    <property type="evidence" value="ECO:0007669"/>
    <property type="project" value="TreeGrafter"/>
</dbReference>
<keyword evidence="2" id="KW-1133">Transmembrane helix</keyword>
<proteinExistence type="predicted"/>
<comment type="caution">
    <text evidence="3">The sequence shown here is derived from an EMBL/GenBank/DDBJ whole genome shotgun (WGS) entry which is preliminary data.</text>
</comment>
<keyword evidence="4" id="KW-1185">Reference proteome</keyword>
<sequence>MNSRFASHSALDHFASALSPRMISPEDTRPQSNALALNEPQRDTSDPRPSNGELSTRLDLSFRGYHPLSRDSPNETTLSQQQTPAVQSSPVNRDNTTLPRSHHGSDNPSVGVEGDRSKTISSGDDSFSRRKGDTSSIASTSTKQNPDSKQHSPGTENSGLGDKVIKLEAMSIETMNAAAQDGQQYVRGDPSTAGLTVHDGSSNFDDGAGDSPLVIGGRKRGWQTEAQSGLYAASSRFQNGLRFSVCAAALISVLLLLIFHFEVLSKGLDRYLPSGSVWAPNSWEFLLYAQYIQQIGVISALTLLESPYFLWDFSDLFSWSNFLVYHAPDEYYLKERRLRTVILGGLVGYADRIGTNEMKLLTSTCAGFAVVISFFLGVVLGSSLWGKWREPHSNIGRKGIAWRCLGLVFLIWFFSLLPLSMAVSFEVSMELKAQALELWPLSIGFVVVVIVIFGFIVVVTRAILHRGERDLSKLRPRALWGAFYSDYTYAGRLFFLLMIALQICIGLCLGLLTDSELILGLMIGLHVIFFVAMFILKPFADCSSRAKYATYAVTVLKVTNLALLFAFLPASPLSVSGLNRAANALIGLNSLVILAWCLRHLVMFIKLAVASAKHEVETRITQNSEIDVGAPPFLALSEFATKPPVNCPDRAGTLRRNDPALERIHNFC</sequence>
<feature type="transmembrane region" description="Helical" evidence="2">
    <location>
        <begin position="443"/>
        <end position="464"/>
    </location>
</feature>
<accession>A0A9W7D5H9</accession>
<name>A0A9W7D5H9_9STRA</name>
<dbReference type="AlphaFoldDB" id="A0A9W7D5H9"/>
<feature type="transmembrane region" description="Helical" evidence="2">
    <location>
        <begin position="493"/>
        <end position="512"/>
    </location>
</feature>
<gene>
    <name evidence="3" type="ORF">Pfra01_002644900</name>
</gene>
<dbReference type="PANTHER" id="PTHR31145:SF6">
    <property type="entry name" value="INTEGRAL MEMBRANE PROTEIN (AFU_ORTHOLOGUE AFUA_7G01610)"/>
    <property type="match status" value="1"/>
</dbReference>
<dbReference type="GO" id="GO:0055085">
    <property type="term" value="P:transmembrane transport"/>
    <property type="evidence" value="ECO:0007669"/>
    <property type="project" value="TreeGrafter"/>
</dbReference>
<reference evidence="3" key="1">
    <citation type="submission" date="2023-04" db="EMBL/GenBank/DDBJ databases">
        <title>Phytophthora fragariaefolia NBRC 109709.</title>
        <authorList>
            <person name="Ichikawa N."/>
            <person name="Sato H."/>
            <person name="Tonouchi N."/>
        </authorList>
    </citation>
    <scope>NUCLEOTIDE SEQUENCE</scope>
    <source>
        <strain evidence="3">NBRC 109709</strain>
    </source>
</reference>
<dbReference type="OrthoDB" id="72921at2759"/>